<evidence type="ECO:0000256" key="1">
    <source>
        <dbReference type="SAM" id="MobiDB-lite"/>
    </source>
</evidence>
<comment type="caution">
    <text evidence="2">The sequence shown here is derived from an EMBL/GenBank/DDBJ whole genome shotgun (WGS) entry which is preliminary data.</text>
</comment>
<feature type="region of interest" description="Disordered" evidence="1">
    <location>
        <begin position="159"/>
        <end position="206"/>
    </location>
</feature>
<dbReference type="EMBL" id="MCFE01000642">
    <property type="protein sequence ID" value="ORX83398.1"/>
    <property type="molecule type" value="Genomic_DNA"/>
</dbReference>
<feature type="compositionally biased region" description="Basic and acidic residues" evidence="1">
    <location>
        <begin position="296"/>
        <end position="306"/>
    </location>
</feature>
<feature type="region of interest" description="Disordered" evidence="1">
    <location>
        <begin position="218"/>
        <end position="242"/>
    </location>
</feature>
<feature type="region of interest" description="Disordered" evidence="1">
    <location>
        <begin position="268"/>
        <end position="306"/>
    </location>
</feature>
<feature type="compositionally biased region" description="Polar residues" evidence="1">
    <location>
        <begin position="187"/>
        <end position="206"/>
    </location>
</feature>
<accession>A0A1Y1XCD3</accession>
<evidence type="ECO:0008006" key="4">
    <source>
        <dbReference type="Google" id="ProtNLM"/>
    </source>
</evidence>
<protein>
    <recommendedName>
        <fullName evidence="4">DH domain-containing protein</fullName>
    </recommendedName>
</protein>
<dbReference type="AlphaFoldDB" id="A0A1Y1XCD3"/>
<reference evidence="2 3" key="1">
    <citation type="submission" date="2016-07" db="EMBL/GenBank/DDBJ databases">
        <title>Pervasive Adenine N6-methylation of Active Genes in Fungi.</title>
        <authorList>
            <consortium name="DOE Joint Genome Institute"/>
            <person name="Mondo S.J."/>
            <person name="Dannebaum R.O."/>
            <person name="Kuo R.C."/>
            <person name="Labutti K."/>
            <person name="Haridas S."/>
            <person name="Kuo A."/>
            <person name="Salamov A."/>
            <person name="Ahrendt S.R."/>
            <person name="Lipzen A."/>
            <person name="Sullivan W."/>
            <person name="Andreopoulos W.B."/>
            <person name="Clum A."/>
            <person name="Lindquist E."/>
            <person name="Daum C."/>
            <person name="Ramamoorthy G.K."/>
            <person name="Gryganskyi A."/>
            <person name="Culley D."/>
            <person name="Magnuson J.K."/>
            <person name="James T.Y."/>
            <person name="O'Malley M.A."/>
            <person name="Stajich J.E."/>
            <person name="Spatafora J.W."/>
            <person name="Visel A."/>
            <person name="Grigoriev I.V."/>
        </authorList>
    </citation>
    <scope>NUCLEOTIDE SEQUENCE [LARGE SCALE GENOMIC DNA]</scope>
    <source>
        <strain evidence="2 3">CBS 931.73</strain>
    </source>
</reference>
<organism evidence="2 3">
    <name type="scientific">Basidiobolus meristosporus CBS 931.73</name>
    <dbReference type="NCBI Taxonomy" id="1314790"/>
    <lineage>
        <taxon>Eukaryota</taxon>
        <taxon>Fungi</taxon>
        <taxon>Fungi incertae sedis</taxon>
        <taxon>Zoopagomycota</taxon>
        <taxon>Entomophthoromycotina</taxon>
        <taxon>Basidiobolomycetes</taxon>
        <taxon>Basidiobolales</taxon>
        <taxon>Basidiobolaceae</taxon>
        <taxon>Basidiobolus</taxon>
    </lineage>
</organism>
<gene>
    <name evidence="2" type="ORF">K493DRAFT_89452</name>
</gene>
<feature type="compositionally biased region" description="Low complexity" evidence="1">
    <location>
        <begin position="278"/>
        <end position="292"/>
    </location>
</feature>
<feature type="compositionally biased region" description="Low complexity" evidence="1">
    <location>
        <begin position="223"/>
        <end position="242"/>
    </location>
</feature>
<evidence type="ECO:0000313" key="2">
    <source>
        <dbReference type="EMBL" id="ORX83398.1"/>
    </source>
</evidence>
<feature type="region of interest" description="Disordered" evidence="1">
    <location>
        <begin position="16"/>
        <end position="43"/>
    </location>
</feature>
<sequence>MSTRCPEELSIDTNFHHMEAAPSDSIETPLYTSPRSSMSLDDPEGDSLISAKVEKLFMELFQSDLSAFRDNEELKFGPFVSGVCGHRDYFDMGIIPRNGHVQDTFEEKSENNGPGFTRSNSRYSLRGLQLFKTIKKATPSLSRSSTNSVKPVEDTFVEPEEVGCEQPLDTVCQRANPGTDGTHEQEQGNSNNDSSNKFPSQSPKRNLTRFNSLTTLATNNSVSGESQNESASGSSFSSSARVLKPSLSLSARSRKSLASFRSFTNFTSEQKLSRKSSQRSQASDKSTSSRSSGTPEPDKAKSMEITRSRGFIPLDIPKNLGDFSATSILNELGIEEKEVKRSQSLNSPLKPPEVRFLRKNSSSVDLSLISWAQAEACKTATHPTQREFNFSKQMSQLIRPHCHEIRYFVTEEIFTTEISYMENLEIILNVCCSCCFM</sequence>
<keyword evidence="3" id="KW-1185">Reference proteome</keyword>
<proteinExistence type="predicted"/>
<feature type="compositionally biased region" description="Polar residues" evidence="1">
    <location>
        <begin position="30"/>
        <end position="39"/>
    </location>
</feature>
<dbReference type="Proteomes" id="UP000193498">
    <property type="component" value="Unassembled WGS sequence"/>
</dbReference>
<dbReference type="InParanoid" id="A0A1Y1XCD3"/>
<name>A0A1Y1XCD3_9FUNG</name>
<evidence type="ECO:0000313" key="3">
    <source>
        <dbReference type="Proteomes" id="UP000193498"/>
    </source>
</evidence>